<feature type="transmembrane region" description="Helical" evidence="9">
    <location>
        <begin position="283"/>
        <end position="300"/>
    </location>
</feature>
<dbReference type="Pfam" id="PF10659">
    <property type="entry name" value="Trypan_glycop_C"/>
    <property type="match status" value="1"/>
</dbReference>
<evidence type="ECO:0000256" key="7">
    <source>
        <dbReference type="ARBA" id="ARBA00023288"/>
    </source>
</evidence>
<keyword evidence="4" id="KW-0336">GPI-anchor</keyword>
<dbReference type="VEuPathDB" id="TriTrypDB:Tb427_000141300"/>
<feature type="compositionally biased region" description="Basic and acidic residues" evidence="8">
    <location>
        <begin position="140"/>
        <end position="154"/>
    </location>
</feature>
<evidence type="ECO:0000256" key="2">
    <source>
        <dbReference type="ARBA" id="ARBA00004609"/>
    </source>
</evidence>
<feature type="compositionally biased region" description="Basic and acidic residues" evidence="8">
    <location>
        <begin position="175"/>
        <end position="192"/>
    </location>
</feature>
<keyword evidence="6" id="KW-0325">Glycoprotein</keyword>
<comment type="subcellular location">
    <subcellularLocation>
        <location evidence="2">Cell membrane</location>
        <topology evidence="2">Lipid-anchor</topology>
        <topology evidence="2">GPI-anchor</topology>
    </subcellularLocation>
</comment>
<keyword evidence="5 9" id="KW-0472">Membrane</keyword>
<evidence type="ECO:0000256" key="4">
    <source>
        <dbReference type="ARBA" id="ARBA00022622"/>
    </source>
</evidence>
<keyword evidence="7" id="KW-0449">Lipoprotein</keyword>
<evidence type="ECO:0000256" key="5">
    <source>
        <dbReference type="ARBA" id="ARBA00023136"/>
    </source>
</evidence>
<keyword evidence="9" id="KW-0812">Transmembrane</keyword>
<keyword evidence="3" id="KW-1003">Cell membrane</keyword>
<dbReference type="GO" id="GO:0098552">
    <property type="term" value="C:side of membrane"/>
    <property type="evidence" value="ECO:0007669"/>
    <property type="project" value="UniProtKB-KW"/>
</dbReference>
<keyword evidence="9" id="KW-1133">Transmembrane helix</keyword>
<evidence type="ECO:0000256" key="1">
    <source>
        <dbReference type="ARBA" id="ARBA00002523"/>
    </source>
</evidence>
<evidence type="ECO:0000259" key="10">
    <source>
        <dbReference type="Pfam" id="PF10659"/>
    </source>
</evidence>
<dbReference type="SUPFAM" id="SSF58087">
    <property type="entry name" value="Variant surface glycoprotein (N-terminal domain)"/>
    <property type="match status" value="1"/>
</dbReference>
<dbReference type="InterPro" id="IPR019609">
    <property type="entry name" value="Variant_surf_glycoprt_trypan_C"/>
</dbReference>
<evidence type="ECO:0000256" key="9">
    <source>
        <dbReference type="SAM" id="Phobius"/>
    </source>
</evidence>
<proteinExistence type="predicted"/>
<evidence type="ECO:0000256" key="3">
    <source>
        <dbReference type="ARBA" id="ARBA00022475"/>
    </source>
</evidence>
<feature type="domain" description="Trypanosome variant surface glycoprotein C-terminal" evidence="10">
    <location>
        <begin position="150"/>
        <end position="216"/>
    </location>
</feature>
<name>M4SU07_9TRYP</name>
<dbReference type="AlphaFoldDB" id="M4SU07"/>
<dbReference type="Gene3D" id="1.10.470.10">
    <property type="entry name" value="Variant Surface Glycoprotein, subunit A, domain 2"/>
    <property type="match status" value="1"/>
</dbReference>
<evidence type="ECO:0000256" key="8">
    <source>
        <dbReference type="SAM" id="MobiDB-lite"/>
    </source>
</evidence>
<dbReference type="EMBL" id="KC612068">
    <property type="protein sequence ID" value="AGH59499.1"/>
    <property type="molecule type" value="Genomic_DNA"/>
</dbReference>
<sequence>VKQALAKLTTPEATIEPANKLLTIEGREKLSSDTQLQEAYADILGIAREIVTEQTIEAAFGTKDEKTFKNKFWNAFDSAEVETISFNKEGSGTTKINLVPTVEDLTKALFFYQNKSINKLQKQATESGEGKISCQTPGTKETKTPSKEECAKHKEQEPCKNEGCKFDNNKKDGEKCFPDPERKTEKKDEGDGKTTTVNCGQHTEKTKCEEENKGKPTPFVAGKGAKTAKQMSLTKKKAETTVFLSIRNSLLWLLFLLFMWHFNTLRIFPNFKKFMKLYTLREFALLAKFLCVLSLIDGNLKNSKNAKI</sequence>
<dbReference type="GO" id="GO:0005886">
    <property type="term" value="C:plasma membrane"/>
    <property type="evidence" value="ECO:0007669"/>
    <property type="project" value="UniProtKB-SubCell"/>
</dbReference>
<reference evidence="11" key="1">
    <citation type="submission" date="2013-02" db="EMBL/GenBank/DDBJ databases">
        <authorList>
            <person name="Cross G.A.M."/>
            <person name="Kim H.-S."/>
            <person name="Wickstead B."/>
        </authorList>
    </citation>
    <scope>NUCLEOTIDE SEQUENCE</scope>
    <source>
        <strain evidence="11">Lister 427</strain>
    </source>
</reference>
<organism evidence="11">
    <name type="scientific">Trypanosoma brucei</name>
    <dbReference type="NCBI Taxonomy" id="5691"/>
    <lineage>
        <taxon>Eukaryota</taxon>
        <taxon>Discoba</taxon>
        <taxon>Euglenozoa</taxon>
        <taxon>Kinetoplastea</taxon>
        <taxon>Metakinetoplastina</taxon>
        <taxon>Trypanosomatida</taxon>
        <taxon>Trypanosomatidae</taxon>
        <taxon>Trypanosoma</taxon>
    </lineage>
</organism>
<protein>
    <submittedName>
        <fullName evidence="11">Variant surface glycoprotein 3466</fullName>
    </submittedName>
</protein>
<feature type="region of interest" description="Disordered" evidence="8">
    <location>
        <begin position="123"/>
        <end position="154"/>
    </location>
</feature>
<reference evidence="11" key="2">
    <citation type="journal article" date="2014" name="Mol. Biochem. Parasitol.">
        <title>Capturing the variant surface glycoprotein repertoire (the VSGnome) of Trypanosoma brucei Lister 427.</title>
        <authorList>
            <person name="Cross G.A."/>
            <person name="Kim H.S."/>
            <person name="Wickstead B."/>
        </authorList>
    </citation>
    <scope>NUCLEOTIDE SEQUENCE</scope>
    <source>
        <strain evidence="11">Lister 427</strain>
    </source>
</reference>
<evidence type="ECO:0000256" key="6">
    <source>
        <dbReference type="ARBA" id="ARBA00023180"/>
    </source>
</evidence>
<feature type="non-terminal residue" evidence="11">
    <location>
        <position position="1"/>
    </location>
</feature>
<accession>M4SU07</accession>
<feature type="transmembrane region" description="Helical" evidence="9">
    <location>
        <begin position="241"/>
        <end position="263"/>
    </location>
</feature>
<feature type="region of interest" description="Disordered" evidence="8">
    <location>
        <begin position="175"/>
        <end position="196"/>
    </location>
</feature>
<comment type="function">
    <text evidence="1">VSG forms a coat on the surface of the parasite. The trypanosome evades the immune response of the host by expressing a series of antigenically distinct VSGs from an estimated 1000 VSG genes.</text>
</comment>
<evidence type="ECO:0000313" key="11">
    <source>
        <dbReference type="EMBL" id="AGH59499.1"/>
    </source>
</evidence>